<dbReference type="SUPFAM" id="SSF52096">
    <property type="entry name" value="ClpP/crotonase"/>
    <property type="match status" value="1"/>
</dbReference>
<dbReference type="Proteomes" id="UP000012283">
    <property type="component" value="Unassembled WGS sequence"/>
</dbReference>
<dbReference type="PROSITE" id="PS50106">
    <property type="entry name" value="PDZ"/>
    <property type="match status" value="1"/>
</dbReference>
<protein>
    <recommendedName>
        <fullName evidence="6">C-terminal processing peptidase</fullName>
        <ecNumber evidence="6">3.4.21.102</ecNumber>
    </recommendedName>
</protein>
<comment type="caution">
    <text evidence="10">The sequence shown here is derived from an EMBL/GenBank/DDBJ whole genome shotgun (WGS) entry which is preliminary data.</text>
</comment>
<proteinExistence type="inferred from homology"/>
<dbReference type="CDD" id="cd07560">
    <property type="entry name" value="Peptidase_S41_CPP"/>
    <property type="match status" value="1"/>
</dbReference>
<dbReference type="GO" id="GO:0004252">
    <property type="term" value="F:serine-type endopeptidase activity"/>
    <property type="evidence" value="ECO:0007669"/>
    <property type="project" value="UniProtKB-EC"/>
</dbReference>
<dbReference type="InterPro" id="IPR005151">
    <property type="entry name" value="Tail-specific_protease"/>
</dbReference>
<dbReference type="EMBL" id="APML01000003">
    <property type="protein sequence ID" value="ENH98427.1"/>
    <property type="molecule type" value="Genomic_DNA"/>
</dbReference>
<gene>
    <name evidence="10" type="ORF">J416_00554</name>
</gene>
<dbReference type="InterPro" id="IPR036365">
    <property type="entry name" value="PGBD-like_sf"/>
</dbReference>
<dbReference type="PANTHER" id="PTHR32060">
    <property type="entry name" value="TAIL-SPECIFIC PROTEASE"/>
    <property type="match status" value="1"/>
</dbReference>
<feature type="coiled-coil region" evidence="8">
    <location>
        <begin position="42"/>
        <end position="69"/>
    </location>
</feature>
<dbReference type="InterPro" id="IPR036366">
    <property type="entry name" value="PGBDSf"/>
</dbReference>
<comment type="catalytic activity">
    <reaction evidence="5">
        <text>The enzyme shows specific recognition of a C-terminal tripeptide, Xaa-Yaa-Zaa, in which Xaa is preferably Ala or Leu, Yaa is preferably Ala or Tyr, and Zaa is preferably Ala, but then cleaves at a variable distance from the C-terminus. A typical cleavage is -Ala-Ala-|-Arg-Ala-Ala-Lys-Glu-Asn-Tyr-Ala-Leu-Ala-Ala.</text>
        <dbReference type="EC" id="3.4.21.102"/>
    </reaction>
</comment>
<dbReference type="Gene3D" id="2.30.42.10">
    <property type="match status" value="1"/>
</dbReference>
<dbReference type="GO" id="GO:0030288">
    <property type="term" value="C:outer membrane-bounded periplasmic space"/>
    <property type="evidence" value="ECO:0007669"/>
    <property type="project" value="TreeGrafter"/>
</dbReference>
<name>N4WQM5_9BACI</name>
<evidence type="ECO:0000256" key="4">
    <source>
        <dbReference type="ARBA" id="ARBA00022825"/>
    </source>
</evidence>
<evidence type="ECO:0000259" key="9">
    <source>
        <dbReference type="PROSITE" id="PS50106"/>
    </source>
</evidence>
<dbReference type="GO" id="GO:0007165">
    <property type="term" value="P:signal transduction"/>
    <property type="evidence" value="ECO:0007669"/>
    <property type="project" value="TreeGrafter"/>
</dbReference>
<evidence type="ECO:0000313" key="10">
    <source>
        <dbReference type="EMBL" id="ENH98427.1"/>
    </source>
</evidence>
<dbReference type="CDD" id="cd06782">
    <property type="entry name" value="cpPDZ_CPP-like"/>
    <property type="match status" value="1"/>
</dbReference>
<dbReference type="Pfam" id="PF17820">
    <property type="entry name" value="PDZ_6"/>
    <property type="match status" value="1"/>
</dbReference>
<dbReference type="Gene3D" id="3.90.226.10">
    <property type="entry name" value="2-enoyl-CoA Hydratase, Chain A, domain 1"/>
    <property type="match status" value="1"/>
</dbReference>
<dbReference type="EC" id="3.4.21.102" evidence="6"/>
<evidence type="ECO:0000256" key="5">
    <source>
        <dbReference type="ARBA" id="ARBA00051784"/>
    </source>
</evidence>
<dbReference type="NCBIfam" id="TIGR00225">
    <property type="entry name" value="prc"/>
    <property type="match status" value="1"/>
</dbReference>
<keyword evidence="11" id="KW-1185">Reference proteome</keyword>
<evidence type="ECO:0000256" key="1">
    <source>
        <dbReference type="ARBA" id="ARBA00009179"/>
    </source>
</evidence>
<dbReference type="InterPro" id="IPR002477">
    <property type="entry name" value="Peptidoglycan-bd-like"/>
</dbReference>
<dbReference type="Gene3D" id="3.30.750.44">
    <property type="match status" value="1"/>
</dbReference>
<dbReference type="FunFam" id="2.30.42.10:FF:000063">
    <property type="entry name" value="Peptidase, S41 family"/>
    <property type="match status" value="1"/>
</dbReference>
<evidence type="ECO:0000256" key="7">
    <source>
        <dbReference type="RuleBase" id="RU004404"/>
    </source>
</evidence>
<sequence>MTIRKRYIAILLVLAIAVGAGGTYGGLKLYQTFQSTSNDGIVSSEEELLSQLENNQETLEENFGKMNKVVNAFSTIQENYVEDVGDQQLIEGAIEGMLQSLDDPYSTYMDAETMEKFNQQIESSFEGIGAEVSMKDGNVTIVAPIKDSPAEEAGLKPNDQILSVDGESLDGYSLQEAVNEIRGEKGSEVVLEVRRPGVEEVLEVDITRDSIPLETVYPRTEEVNGKLVGVIELTSFSETTAEDFKNALSDLEEQGIDGLVIDVRGNPGGVLTAVEEILKQFVPQDTPYLQIEYPNGKKQRQFSNLTDTKDYPIVTLINEGSASASEILAVSLKEAVGAEVVGTTSFGKGTVQQPLPLGEESTIKLTRFKWLSPEGNWIHEKGVQPTVKQKQPEYYYTNPVQIEDESLAFDQSDSKIANVQQMLAGLGYDPGRTDGYFSEQTRAAVEEFQTANDLEVTGAVDQATADSLQTRIMENIQSGEDDQQLERALQVISE</sequence>
<dbReference type="GO" id="GO:0006508">
    <property type="term" value="P:proteolysis"/>
    <property type="evidence" value="ECO:0007669"/>
    <property type="project" value="UniProtKB-KW"/>
</dbReference>
<dbReference type="InterPro" id="IPR004447">
    <property type="entry name" value="Peptidase_S41A"/>
</dbReference>
<dbReference type="eggNOG" id="COG0793">
    <property type="taxonomic scope" value="Bacteria"/>
</dbReference>
<dbReference type="OrthoDB" id="9812068at2"/>
<evidence type="ECO:0000256" key="8">
    <source>
        <dbReference type="SAM" id="Coils"/>
    </source>
</evidence>
<dbReference type="Pfam" id="PF22694">
    <property type="entry name" value="CtpB_N-like"/>
    <property type="match status" value="1"/>
</dbReference>
<dbReference type="SMART" id="SM00245">
    <property type="entry name" value="TSPc"/>
    <property type="match status" value="1"/>
</dbReference>
<dbReference type="SMART" id="SM00228">
    <property type="entry name" value="PDZ"/>
    <property type="match status" value="1"/>
</dbReference>
<dbReference type="STRING" id="1308866.J416_00554"/>
<dbReference type="InterPro" id="IPR029045">
    <property type="entry name" value="ClpP/crotonase-like_dom_sf"/>
</dbReference>
<feature type="domain" description="PDZ" evidence="9">
    <location>
        <begin position="118"/>
        <end position="196"/>
    </location>
</feature>
<evidence type="ECO:0000256" key="3">
    <source>
        <dbReference type="ARBA" id="ARBA00022801"/>
    </source>
</evidence>
<dbReference type="Pfam" id="PF01471">
    <property type="entry name" value="PG_binding_1"/>
    <property type="match status" value="1"/>
</dbReference>
<evidence type="ECO:0000313" key="11">
    <source>
        <dbReference type="Proteomes" id="UP000012283"/>
    </source>
</evidence>
<keyword evidence="3 7" id="KW-0378">Hydrolase</keyword>
<dbReference type="InterPro" id="IPR001478">
    <property type="entry name" value="PDZ"/>
</dbReference>
<dbReference type="RefSeq" id="WP_003462679.1">
    <property type="nucleotide sequence ID" value="NZ_APML01000003.1"/>
</dbReference>
<dbReference type="SUPFAM" id="SSF47090">
    <property type="entry name" value="PGBD-like"/>
    <property type="match status" value="1"/>
</dbReference>
<evidence type="ECO:0000256" key="2">
    <source>
        <dbReference type="ARBA" id="ARBA00022670"/>
    </source>
</evidence>
<keyword evidence="2 7" id="KW-0645">Protease</keyword>
<dbReference type="InterPro" id="IPR041489">
    <property type="entry name" value="PDZ_6"/>
</dbReference>
<dbReference type="Pfam" id="PF03572">
    <property type="entry name" value="Peptidase_S41"/>
    <property type="match status" value="1"/>
</dbReference>
<comment type="similarity">
    <text evidence="1 7">Belongs to the peptidase S41A family.</text>
</comment>
<dbReference type="InterPro" id="IPR036034">
    <property type="entry name" value="PDZ_sf"/>
</dbReference>
<accession>N4WQM5</accession>
<dbReference type="FunFam" id="3.30.750.44:FF:000001">
    <property type="entry name" value="S41 family peptidase"/>
    <property type="match status" value="1"/>
</dbReference>
<dbReference type="AlphaFoldDB" id="N4WQM5"/>
<dbReference type="PATRIC" id="fig|1308866.3.peg.114"/>
<dbReference type="InterPro" id="IPR055210">
    <property type="entry name" value="CtpA/B_N"/>
</dbReference>
<keyword evidence="8" id="KW-0175">Coiled coil</keyword>
<dbReference type="PANTHER" id="PTHR32060:SF29">
    <property type="entry name" value="CARBOXY-TERMINAL PROCESSING PROTEASE CTPB"/>
    <property type="match status" value="1"/>
</dbReference>
<evidence type="ECO:0000256" key="6">
    <source>
        <dbReference type="ARBA" id="ARBA00066637"/>
    </source>
</evidence>
<keyword evidence="4 7" id="KW-0720">Serine protease</keyword>
<organism evidence="10 11">
    <name type="scientific">Gracilibacillus halophilus YIM-C55.5</name>
    <dbReference type="NCBI Taxonomy" id="1308866"/>
    <lineage>
        <taxon>Bacteria</taxon>
        <taxon>Bacillati</taxon>
        <taxon>Bacillota</taxon>
        <taxon>Bacilli</taxon>
        <taxon>Bacillales</taxon>
        <taxon>Bacillaceae</taxon>
        <taxon>Gracilibacillus</taxon>
    </lineage>
</organism>
<dbReference type="SUPFAM" id="SSF50156">
    <property type="entry name" value="PDZ domain-like"/>
    <property type="match status" value="1"/>
</dbReference>
<dbReference type="Gene3D" id="1.10.101.10">
    <property type="entry name" value="PGBD-like superfamily/PGBD"/>
    <property type="match status" value="1"/>
</dbReference>
<reference evidence="10 11" key="1">
    <citation type="submission" date="2013-03" db="EMBL/GenBank/DDBJ databases">
        <title>Draft genome sequence of Gracibacillus halophilus YIM-C55.5, a moderately halophilic and thermophilic organism from the Xiaochaidamu salt lake.</title>
        <authorList>
            <person name="Sugumar T."/>
            <person name="Polireddy D.R."/>
            <person name="Antony A."/>
            <person name="Madhava Y.R."/>
            <person name="Sivakumar N."/>
        </authorList>
    </citation>
    <scope>NUCLEOTIDE SEQUENCE [LARGE SCALE GENOMIC DNA]</scope>
    <source>
        <strain evidence="10 11">YIM-C55.5</strain>
    </source>
</reference>